<organism evidence="2 3">
    <name type="scientific">Cymbomonas tetramitiformis</name>
    <dbReference type="NCBI Taxonomy" id="36881"/>
    <lineage>
        <taxon>Eukaryota</taxon>
        <taxon>Viridiplantae</taxon>
        <taxon>Chlorophyta</taxon>
        <taxon>Pyramimonadophyceae</taxon>
        <taxon>Pyramimonadales</taxon>
        <taxon>Pyramimonadaceae</taxon>
        <taxon>Cymbomonas</taxon>
    </lineage>
</organism>
<dbReference type="AlphaFoldDB" id="A0AAE0H3K3"/>
<accession>A0AAE0H3K3</accession>
<reference evidence="2 3" key="1">
    <citation type="journal article" date="2015" name="Genome Biol. Evol.">
        <title>Comparative Genomics of a Bacterivorous Green Alga Reveals Evolutionary Causalities and Consequences of Phago-Mixotrophic Mode of Nutrition.</title>
        <authorList>
            <person name="Burns J.A."/>
            <person name="Paasch A."/>
            <person name="Narechania A."/>
            <person name="Kim E."/>
        </authorList>
    </citation>
    <scope>NUCLEOTIDE SEQUENCE [LARGE SCALE GENOMIC DNA]</scope>
    <source>
        <strain evidence="2 3">PLY_AMNH</strain>
    </source>
</reference>
<dbReference type="EMBL" id="LGRX02000167">
    <property type="protein sequence ID" value="KAK3289344.1"/>
    <property type="molecule type" value="Genomic_DNA"/>
</dbReference>
<evidence type="ECO:0000313" key="2">
    <source>
        <dbReference type="EMBL" id="KAK3289344.1"/>
    </source>
</evidence>
<feature type="domain" description="Bacteriophage/plasmid primase P4 C-terminal" evidence="1">
    <location>
        <begin position="172"/>
        <end position="224"/>
    </location>
</feature>
<keyword evidence="3" id="KW-1185">Reference proteome</keyword>
<dbReference type="Pfam" id="PF08706">
    <property type="entry name" value="D5_N"/>
    <property type="match status" value="1"/>
</dbReference>
<proteinExistence type="predicted"/>
<dbReference type="Proteomes" id="UP001190700">
    <property type="component" value="Unassembled WGS sequence"/>
</dbReference>
<gene>
    <name evidence="2" type="ORF">CYMTET_3243</name>
</gene>
<evidence type="ECO:0000259" key="1">
    <source>
        <dbReference type="Pfam" id="PF08706"/>
    </source>
</evidence>
<dbReference type="InterPro" id="IPR014818">
    <property type="entry name" value="Phage/plasmid_primase_P4_C"/>
</dbReference>
<evidence type="ECO:0000313" key="3">
    <source>
        <dbReference type="Proteomes" id="UP001190700"/>
    </source>
</evidence>
<protein>
    <recommendedName>
        <fullName evidence="1">Bacteriophage/plasmid primase P4 C-terminal domain-containing protein</fullName>
    </recommendedName>
</protein>
<comment type="caution">
    <text evidence="2">The sequence shown here is derived from an EMBL/GenBank/DDBJ whole genome shotgun (WGS) entry which is preliminary data.</text>
</comment>
<sequence length="399" mass="45968">MSRSFAPEKYDERARDSDALSRGPALTEKLLECLHDGLATSDSFPYETLVRFFVELALSRHYRYAFVPNNPKKFQYLPYCFNKLSGKWEALAVADFERELTEDFRLVFQAYDKEFPETPLSRHLANLVQTAENASPRHHHHQTQPPWKSLATTVNECLKCDSQYVSRNMLTPDAFWQKLDAAKDHLLGFDNGVYDLARERFVPGDEIDPDDYFVSMSVRYDYEAPNATHLCHLQELDSELLKKLFPNAMERTRFYASVASLLSVSGSVERIILITGEATAGKTTCSREIVKSVLGDYASLLEYTTREKKTNVPNISSGRKERVLALKALPQYRVDSDAYVIKCVSKFDHAITKDNPAKRLYKRQGYDDIERFASKRKMALMHLFIREWQKLKAAEFKLP</sequence>
<name>A0AAE0H3K3_9CHLO</name>